<organism evidence="1">
    <name type="scientific">Siphoviridae sp. cty3u30</name>
    <dbReference type="NCBI Taxonomy" id="2825744"/>
    <lineage>
        <taxon>Viruses</taxon>
        <taxon>Duplodnaviria</taxon>
        <taxon>Heunggongvirae</taxon>
        <taxon>Uroviricota</taxon>
        <taxon>Caudoviricetes</taxon>
    </lineage>
</organism>
<evidence type="ECO:0000313" key="1">
    <source>
        <dbReference type="EMBL" id="DAE15049.1"/>
    </source>
</evidence>
<accession>A0A8S5Q8A2</accession>
<protein>
    <submittedName>
        <fullName evidence="1">Uncharacterized protein</fullName>
    </submittedName>
</protein>
<reference evidence="1" key="1">
    <citation type="journal article" date="2021" name="Proc. Natl. Acad. Sci. U.S.A.">
        <title>A Catalog of Tens of Thousands of Viruses from Human Metagenomes Reveals Hidden Associations with Chronic Diseases.</title>
        <authorList>
            <person name="Tisza M.J."/>
            <person name="Buck C.B."/>
        </authorList>
    </citation>
    <scope>NUCLEOTIDE SEQUENCE</scope>
    <source>
        <strain evidence="1">Cty3u30</strain>
    </source>
</reference>
<proteinExistence type="predicted"/>
<sequence>MADKTIGDLPQAESILDTDLFVLQQGGAAKKLLGSLLKAFVTVNVVSVTVETLPAGSQASSVYNEATKTLVLKIPAGATGPAGPANTLQIGTVTTGSVASAEITGTAPNQTLNLVLQRGDKGDPGADAPTITGIAVRQTDYHLIVTLSSGASYDAGYCRGASGDGTGDMLAATYDPQGKAQDVFAYVDSAIQTAIQGTWEASY</sequence>
<name>A0A8S5Q8A2_9CAUD</name>
<dbReference type="EMBL" id="BK015598">
    <property type="protein sequence ID" value="DAE15049.1"/>
    <property type="molecule type" value="Genomic_DNA"/>
</dbReference>